<comment type="caution">
    <text evidence="1">The sequence shown here is derived from an EMBL/GenBank/DDBJ whole genome shotgun (WGS) entry which is preliminary data.</text>
</comment>
<dbReference type="EMBL" id="JAGTJR010000043">
    <property type="protein sequence ID" value="KAH7031860.1"/>
    <property type="molecule type" value="Genomic_DNA"/>
</dbReference>
<proteinExistence type="predicted"/>
<reference evidence="1 2" key="1">
    <citation type="journal article" date="2021" name="Nat. Commun.">
        <title>Genetic determinants of endophytism in the Arabidopsis root mycobiome.</title>
        <authorList>
            <person name="Mesny F."/>
            <person name="Miyauchi S."/>
            <person name="Thiergart T."/>
            <person name="Pickel B."/>
            <person name="Atanasova L."/>
            <person name="Karlsson M."/>
            <person name="Huettel B."/>
            <person name="Barry K.W."/>
            <person name="Haridas S."/>
            <person name="Chen C."/>
            <person name="Bauer D."/>
            <person name="Andreopoulos W."/>
            <person name="Pangilinan J."/>
            <person name="LaButti K."/>
            <person name="Riley R."/>
            <person name="Lipzen A."/>
            <person name="Clum A."/>
            <person name="Drula E."/>
            <person name="Henrissat B."/>
            <person name="Kohler A."/>
            <person name="Grigoriev I.V."/>
            <person name="Martin F.M."/>
            <person name="Hacquard S."/>
        </authorList>
    </citation>
    <scope>NUCLEOTIDE SEQUENCE [LARGE SCALE GENOMIC DNA]</scope>
    <source>
        <strain evidence="1 2">MPI-SDFR-AT-0080</strain>
    </source>
</reference>
<keyword evidence="2" id="KW-1185">Reference proteome</keyword>
<evidence type="ECO:0000313" key="2">
    <source>
        <dbReference type="Proteomes" id="UP000774617"/>
    </source>
</evidence>
<evidence type="ECO:0000313" key="1">
    <source>
        <dbReference type="EMBL" id="KAH7031860.1"/>
    </source>
</evidence>
<protein>
    <submittedName>
        <fullName evidence="1">Uncharacterized protein</fullName>
    </submittedName>
</protein>
<organism evidence="1 2">
    <name type="scientific">Macrophomina phaseolina</name>
    <dbReference type="NCBI Taxonomy" id="35725"/>
    <lineage>
        <taxon>Eukaryota</taxon>
        <taxon>Fungi</taxon>
        <taxon>Dikarya</taxon>
        <taxon>Ascomycota</taxon>
        <taxon>Pezizomycotina</taxon>
        <taxon>Dothideomycetes</taxon>
        <taxon>Dothideomycetes incertae sedis</taxon>
        <taxon>Botryosphaeriales</taxon>
        <taxon>Botryosphaeriaceae</taxon>
        <taxon>Macrophomina</taxon>
    </lineage>
</organism>
<dbReference type="Proteomes" id="UP000774617">
    <property type="component" value="Unassembled WGS sequence"/>
</dbReference>
<sequence length="151" mass="16370">MSERPSLSSPPYSSGAYHQCAPFAPSRSLILALLFHSSNCFVLTRCHGIPPDPHPRFIPPIYHSKHIPPPLIPQKKRRGGGGGGGAESTIFLSVSPFSSSTTRSVQIPREHHRLFGRLVLEASELLTGVVASVRKVVGQLAGELAWPCSIW</sequence>
<name>A0ABQ8FWH8_9PEZI</name>
<accession>A0ABQ8FWH8</accession>
<gene>
    <name evidence="1" type="ORF">B0J12DRAFT_313908</name>
</gene>